<dbReference type="KEGG" id="vg:1262561"/>
<organismHost>
    <name type="scientific">Escherichia coli</name>
    <dbReference type="NCBI Taxonomy" id="562"/>
</organismHost>
<dbReference type="Proteomes" id="UP000002576">
    <property type="component" value="Segment"/>
</dbReference>
<dbReference type="GeneID" id="1262561"/>
<name>Q9MCR8_BPHK7</name>
<dbReference type="RefSeq" id="NP_037716.1">
    <property type="nucleotide sequence ID" value="NC_002167.1"/>
</dbReference>
<evidence type="ECO:0000313" key="1">
    <source>
        <dbReference type="EMBL" id="AAF31113.1"/>
    </source>
</evidence>
<keyword evidence="2" id="KW-1185">Reference proteome</keyword>
<organism evidence="1 2">
    <name type="scientific">Enterobacteria phage HK97</name>
    <name type="common">Bacteriophage HK97</name>
    <dbReference type="NCBI Taxonomy" id="2681617"/>
    <lineage>
        <taxon>Viruses</taxon>
        <taxon>Duplodnaviria</taxon>
        <taxon>Heunggongvirae</taxon>
        <taxon>Uroviricota</taxon>
        <taxon>Caudoviricetes</taxon>
        <taxon>Hendrixvirinae</taxon>
        <taxon>Byrnievirus</taxon>
        <taxon>Byrnievirus HK97</taxon>
    </lineage>
</organism>
<evidence type="ECO:0000313" key="2">
    <source>
        <dbReference type="Proteomes" id="UP000002576"/>
    </source>
</evidence>
<reference evidence="1 2" key="1">
    <citation type="journal article" date="2000" name="J. Mol. Biol.">
        <title>Genomic sequences of bacteriophages HK97 and HK022: pervasive genetic mosaicism in the lambdoid bacteriophages.</title>
        <authorList>
            <person name="Juhala R.J."/>
            <person name="Ford M.E."/>
            <person name="Duda R.L."/>
            <person name="Youlton A."/>
            <person name="Hatfull G.F."/>
            <person name="Hendrix R.W."/>
        </authorList>
    </citation>
    <scope>NUCLEOTIDE SEQUENCE</scope>
</reference>
<sequence>MSFNKEDQQDEALAFLLAVATVESGDAGAFRQRVTQYMTKAYGEDTSKMTMQEQGRAEAVSRLYARADNIYHRIKVNALPRLSRGF</sequence>
<gene>
    <name evidence="1" type="primary">23</name>
</gene>
<dbReference type="EMBL" id="AF069529">
    <property type="protein sequence ID" value="AAF31113.1"/>
    <property type="molecule type" value="Genomic_DNA"/>
</dbReference>
<protein>
    <submittedName>
        <fullName evidence="1">Gp23</fullName>
    </submittedName>
</protein>
<accession>Q9MCR8</accession>
<proteinExistence type="predicted"/>